<name>A0A6J4NRX9_9BACT</name>
<sequence>MIPHDTKKEQINPRQLVLEERENELYRLVCETGYVPAESNFSDFCESLKSGRAWLVSGTRGSGKTAFPEAVAECCNLTTCIVAGRDGLKQEEILYDWDKEEQATWMREHLEAAKLMPDSEKEDYLAKARREKWKRDFLILGEMGLAYDLAATSAKNSAEIGTPPILILDESDKFGASVEDAMLMPLERGLVYVPRLQGGYIGVSDWNSRPIVVTTSNDLRHKLSAPFVSRHVYSRFDTPSLVKELEILRSRCPRATPAQVAFAAKLLDAVRGIAGLEDYPSLRESIDVLNAFERDRLIYLDEVNLLRYFCYFVKSGEAQELLKLQIDYLLLVANAFHPIVDMWLAERDANWKTTLMNSGRVFKTESEFVLERSEF</sequence>
<dbReference type="EMBL" id="CADCUR010000094">
    <property type="protein sequence ID" value="CAA9393296.1"/>
    <property type="molecule type" value="Genomic_DNA"/>
</dbReference>
<proteinExistence type="predicted"/>
<gene>
    <name evidence="2" type="ORF">AVDCRST_MAG74-1127</name>
</gene>
<organism evidence="2">
    <name type="scientific">uncultured Pyrinomonadaceae bacterium</name>
    <dbReference type="NCBI Taxonomy" id="2283094"/>
    <lineage>
        <taxon>Bacteria</taxon>
        <taxon>Pseudomonadati</taxon>
        <taxon>Acidobacteriota</taxon>
        <taxon>Blastocatellia</taxon>
        <taxon>Blastocatellales</taxon>
        <taxon>Pyrinomonadaceae</taxon>
        <taxon>environmental samples</taxon>
    </lineage>
</organism>
<accession>A0A6J4NRX9</accession>
<dbReference type="Pfam" id="PF07728">
    <property type="entry name" value="AAA_5"/>
    <property type="match status" value="1"/>
</dbReference>
<dbReference type="Gene3D" id="3.40.50.300">
    <property type="entry name" value="P-loop containing nucleotide triphosphate hydrolases"/>
    <property type="match status" value="1"/>
</dbReference>
<dbReference type="SUPFAM" id="SSF52540">
    <property type="entry name" value="P-loop containing nucleoside triphosphate hydrolases"/>
    <property type="match status" value="1"/>
</dbReference>
<evidence type="ECO:0000259" key="1">
    <source>
        <dbReference type="Pfam" id="PF07728"/>
    </source>
</evidence>
<dbReference type="GO" id="GO:0016887">
    <property type="term" value="F:ATP hydrolysis activity"/>
    <property type="evidence" value="ECO:0007669"/>
    <property type="project" value="InterPro"/>
</dbReference>
<evidence type="ECO:0000313" key="2">
    <source>
        <dbReference type="EMBL" id="CAA9393296.1"/>
    </source>
</evidence>
<reference evidence="2" key="1">
    <citation type="submission" date="2020-02" db="EMBL/GenBank/DDBJ databases">
        <authorList>
            <person name="Meier V. D."/>
        </authorList>
    </citation>
    <scope>NUCLEOTIDE SEQUENCE</scope>
    <source>
        <strain evidence="2">AVDCRST_MAG74</strain>
    </source>
</reference>
<feature type="domain" description="ATPase dynein-related AAA" evidence="1">
    <location>
        <begin position="55"/>
        <end position="230"/>
    </location>
</feature>
<dbReference type="InterPro" id="IPR027417">
    <property type="entry name" value="P-loop_NTPase"/>
</dbReference>
<dbReference type="AlphaFoldDB" id="A0A6J4NRX9"/>
<dbReference type="InterPro" id="IPR011704">
    <property type="entry name" value="ATPase_dyneun-rel_AAA"/>
</dbReference>
<dbReference type="GO" id="GO:0005524">
    <property type="term" value="F:ATP binding"/>
    <property type="evidence" value="ECO:0007669"/>
    <property type="project" value="InterPro"/>
</dbReference>
<protein>
    <recommendedName>
        <fullName evidence="1">ATPase dynein-related AAA domain-containing protein</fullName>
    </recommendedName>
</protein>